<keyword evidence="3" id="KW-1185">Reference proteome</keyword>
<reference evidence="2 3" key="1">
    <citation type="journal article" date="2020" name="Nat. Commun.">
        <title>Genome of Tripterygium wilfordii and identification of cytochrome P450 involved in triptolide biosynthesis.</title>
        <authorList>
            <person name="Tu L."/>
            <person name="Su P."/>
            <person name="Zhang Z."/>
            <person name="Gao L."/>
            <person name="Wang J."/>
            <person name="Hu T."/>
            <person name="Zhou J."/>
            <person name="Zhang Y."/>
            <person name="Zhao Y."/>
            <person name="Liu Y."/>
            <person name="Song Y."/>
            <person name="Tong Y."/>
            <person name="Lu Y."/>
            <person name="Yang J."/>
            <person name="Xu C."/>
            <person name="Jia M."/>
            <person name="Peters R.J."/>
            <person name="Huang L."/>
            <person name="Gao W."/>
        </authorList>
    </citation>
    <scope>NUCLEOTIDE SEQUENCE [LARGE SCALE GENOMIC DNA]</scope>
    <source>
        <strain evidence="3">cv. XIE 37</strain>
        <tissue evidence="2">Leaf</tissue>
    </source>
</reference>
<dbReference type="EMBL" id="JAAARO010000019">
    <property type="protein sequence ID" value="KAF5730785.1"/>
    <property type="molecule type" value="Genomic_DNA"/>
</dbReference>
<name>A0A7J7CA29_TRIWF</name>
<organism evidence="2 3">
    <name type="scientific">Tripterygium wilfordii</name>
    <name type="common">Thunder God vine</name>
    <dbReference type="NCBI Taxonomy" id="458696"/>
    <lineage>
        <taxon>Eukaryota</taxon>
        <taxon>Viridiplantae</taxon>
        <taxon>Streptophyta</taxon>
        <taxon>Embryophyta</taxon>
        <taxon>Tracheophyta</taxon>
        <taxon>Spermatophyta</taxon>
        <taxon>Magnoliopsida</taxon>
        <taxon>eudicotyledons</taxon>
        <taxon>Gunneridae</taxon>
        <taxon>Pentapetalae</taxon>
        <taxon>rosids</taxon>
        <taxon>fabids</taxon>
        <taxon>Celastrales</taxon>
        <taxon>Celastraceae</taxon>
        <taxon>Tripterygium</taxon>
    </lineage>
</organism>
<evidence type="ECO:0000313" key="3">
    <source>
        <dbReference type="Proteomes" id="UP000593562"/>
    </source>
</evidence>
<evidence type="ECO:0000313" key="2">
    <source>
        <dbReference type="EMBL" id="KAF5730785.1"/>
    </source>
</evidence>
<dbReference type="AlphaFoldDB" id="A0A7J7CA29"/>
<dbReference type="Proteomes" id="UP000593562">
    <property type="component" value="Unassembled WGS sequence"/>
</dbReference>
<protein>
    <submittedName>
        <fullName evidence="2">Uncharacterized protein</fullName>
    </submittedName>
</protein>
<accession>A0A7J7CA29</accession>
<dbReference type="InParanoid" id="A0A7J7CA29"/>
<dbReference type="Pfam" id="PF05600">
    <property type="entry name" value="CDK5RAP3"/>
    <property type="match status" value="1"/>
</dbReference>
<proteinExistence type="predicted"/>
<evidence type="ECO:0000256" key="1">
    <source>
        <dbReference type="SAM" id="Coils"/>
    </source>
</evidence>
<feature type="coiled-coil region" evidence="1">
    <location>
        <begin position="23"/>
        <end position="78"/>
    </location>
</feature>
<keyword evidence="1" id="KW-0175">Coiled coil</keyword>
<sequence length="101" mass="11582">MSTKKPEMANGLKRRRMTKRSFLEKQKATVDKLSGKFAKKKEKIKRMKKGINDMMAKLEDVESECARMREEYELAIEQNVDLQLALDYMLFAFLGGGDAGS</sequence>
<dbReference type="InterPro" id="IPR008491">
    <property type="entry name" value="CDK5RAP3"/>
</dbReference>
<gene>
    <name evidence="2" type="ORF">HS088_TW19G00382</name>
</gene>
<comment type="caution">
    <text evidence="2">The sequence shown here is derived from an EMBL/GenBank/DDBJ whole genome shotgun (WGS) entry which is preliminary data.</text>
</comment>